<keyword evidence="3" id="KW-1185">Reference proteome</keyword>
<feature type="compositionally biased region" description="Low complexity" evidence="1">
    <location>
        <begin position="1"/>
        <end position="25"/>
    </location>
</feature>
<proteinExistence type="predicted"/>
<sequence length="114" mass="12265">MPSTNAGNSSAGNHAAGNAGATHPNGKARIPIKKVKRVHGHREEIPLQAYRDAGVNVNRGWNTLVTPDEVEEASDAWDARGILHDVDTQWGALPGGGAYEESNDYYASGIYDFY</sequence>
<accession>A0ABQ8KBD6</accession>
<comment type="caution">
    <text evidence="2">The sequence shown here is derived from an EMBL/GenBank/DDBJ whole genome shotgun (WGS) entry which is preliminary data.</text>
</comment>
<dbReference type="RefSeq" id="XP_047777233.1">
    <property type="nucleotide sequence ID" value="XM_047924178.1"/>
</dbReference>
<evidence type="ECO:0000256" key="1">
    <source>
        <dbReference type="SAM" id="MobiDB-lite"/>
    </source>
</evidence>
<dbReference type="GeneID" id="72004910"/>
<reference evidence="2 3" key="1">
    <citation type="journal article" date="2021" name="Environ. Microbiol.">
        <title>Gene family expansions and transcriptome signatures uncover fungal adaptations to wood decay.</title>
        <authorList>
            <person name="Hage H."/>
            <person name="Miyauchi S."/>
            <person name="Viragh M."/>
            <person name="Drula E."/>
            <person name="Min B."/>
            <person name="Chaduli D."/>
            <person name="Navarro D."/>
            <person name="Favel A."/>
            <person name="Norest M."/>
            <person name="Lesage-Meessen L."/>
            <person name="Balint B."/>
            <person name="Merenyi Z."/>
            <person name="de Eugenio L."/>
            <person name="Morin E."/>
            <person name="Martinez A.T."/>
            <person name="Baldrian P."/>
            <person name="Stursova M."/>
            <person name="Martinez M.J."/>
            <person name="Novotny C."/>
            <person name="Magnuson J.K."/>
            <person name="Spatafora J.W."/>
            <person name="Maurice S."/>
            <person name="Pangilinan J."/>
            <person name="Andreopoulos W."/>
            <person name="LaButti K."/>
            <person name="Hundley H."/>
            <person name="Na H."/>
            <person name="Kuo A."/>
            <person name="Barry K."/>
            <person name="Lipzen A."/>
            <person name="Henrissat B."/>
            <person name="Riley R."/>
            <person name="Ahrendt S."/>
            <person name="Nagy L.G."/>
            <person name="Grigoriev I.V."/>
            <person name="Martin F."/>
            <person name="Rosso M.N."/>
        </authorList>
    </citation>
    <scope>NUCLEOTIDE SEQUENCE [LARGE SCALE GENOMIC DNA]</scope>
    <source>
        <strain evidence="2 3">CIRM-BRFM 1785</strain>
    </source>
</reference>
<dbReference type="Proteomes" id="UP000814176">
    <property type="component" value="Unassembled WGS sequence"/>
</dbReference>
<gene>
    <name evidence="2" type="ORF">C8Q71DRAFT_766176</name>
</gene>
<feature type="region of interest" description="Disordered" evidence="1">
    <location>
        <begin position="1"/>
        <end position="31"/>
    </location>
</feature>
<evidence type="ECO:0000313" key="3">
    <source>
        <dbReference type="Proteomes" id="UP000814176"/>
    </source>
</evidence>
<name>A0ABQ8KBD6_9APHY</name>
<protein>
    <submittedName>
        <fullName evidence="2">Uncharacterized protein</fullName>
    </submittedName>
</protein>
<evidence type="ECO:0000313" key="2">
    <source>
        <dbReference type="EMBL" id="KAH9834747.1"/>
    </source>
</evidence>
<organism evidence="2 3">
    <name type="scientific">Rhodofomes roseus</name>
    <dbReference type="NCBI Taxonomy" id="34475"/>
    <lineage>
        <taxon>Eukaryota</taxon>
        <taxon>Fungi</taxon>
        <taxon>Dikarya</taxon>
        <taxon>Basidiomycota</taxon>
        <taxon>Agaricomycotina</taxon>
        <taxon>Agaricomycetes</taxon>
        <taxon>Polyporales</taxon>
        <taxon>Rhodofomes</taxon>
    </lineage>
</organism>
<dbReference type="EMBL" id="JADCUA010000014">
    <property type="protein sequence ID" value="KAH9834747.1"/>
    <property type="molecule type" value="Genomic_DNA"/>
</dbReference>